<organism evidence="2 3">
    <name type="scientific">Euroglyphus maynei</name>
    <name type="common">Mayne's house dust mite</name>
    <dbReference type="NCBI Taxonomy" id="6958"/>
    <lineage>
        <taxon>Eukaryota</taxon>
        <taxon>Metazoa</taxon>
        <taxon>Ecdysozoa</taxon>
        <taxon>Arthropoda</taxon>
        <taxon>Chelicerata</taxon>
        <taxon>Arachnida</taxon>
        <taxon>Acari</taxon>
        <taxon>Acariformes</taxon>
        <taxon>Sarcoptiformes</taxon>
        <taxon>Astigmata</taxon>
        <taxon>Psoroptidia</taxon>
        <taxon>Analgoidea</taxon>
        <taxon>Pyroglyphidae</taxon>
        <taxon>Pyroglyphinae</taxon>
        <taxon>Euroglyphus</taxon>
    </lineage>
</organism>
<comment type="caution">
    <text evidence="2">The sequence shown here is derived from an EMBL/GenBank/DDBJ whole genome shotgun (WGS) entry which is preliminary data.</text>
</comment>
<accession>A0A1Y3BPD7</accession>
<feature type="compositionally biased region" description="Basic residues" evidence="1">
    <location>
        <begin position="60"/>
        <end position="69"/>
    </location>
</feature>
<feature type="compositionally biased region" description="Low complexity" evidence="1">
    <location>
        <begin position="16"/>
        <end position="42"/>
    </location>
</feature>
<dbReference type="Proteomes" id="UP000194236">
    <property type="component" value="Unassembled WGS sequence"/>
</dbReference>
<evidence type="ECO:0000256" key="1">
    <source>
        <dbReference type="SAM" id="MobiDB-lite"/>
    </source>
</evidence>
<protein>
    <submittedName>
        <fullName evidence="2">Uncharacterized protein</fullName>
    </submittedName>
</protein>
<name>A0A1Y3BPD7_EURMA</name>
<keyword evidence="3" id="KW-1185">Reference proteome</keyword>
<feature type="non-terminal residue" evidence="2">
    <location>
        <position position="1"/>
    </location>
</feature>
<gene>
    <name evidence="2" type="ORF">BLA29_007173</name>
</gene>
<evidence type="ECO:0000313" key="3">
    <source>
        <dbReference type="Proteomes" id="UP000194236"/>
    </source>
</evidence>
<sequence length="359" mass="41146">QRLGKYASRLAEVEHQQQQQLQRQTNVLNRSESLRSGRASRSGRFDSLPPVAIQALHQLPPHHPHRRSSLNHPGAGERHQLMNDHHNQKHFPTQPIIQSPTEMLSKIAADQRNELEIIIQRLQEENRLLMNEYSQLKSNDEDHEKLSNNPVKTTTTTTISKNESNNNNENSPSLETKSTLLNNQIESNVDDKPIMINGGNKNTNSTPSSPNSSDNDNQHSQSPPSSSSVNEESKSKSPVPSYWLDEVRRLNNDKNHLETRKSELEKCNKLLELQLNQFKTYINTTGTLDQRTKQKLANRIQEAEKLLDEQQRQIDQNLDNDKQLSSKNRNEDILKFDDDDDDESIPIKSSQLSTYHQPL</sequence>
<feature type="compositionally biased region" description="Polar residues" evidence="1">
    <location>
        <begin position="347"/>
        <end position="359"/>
    </location>
</feature>
<proteinExistence type="predicted"/>
<feature type="region of interest" description="Disordered" evidence="1">
    <location>
        <begin position="187"/>
        <end position="240"/>
    </location>
</feature>
<reference evidence="2 3" key="1">
    <citation type="submission" date="2017-03" db="EMBL/GenBank/DDBJ databases">
        <title>Genome Survey of Euroglyphus maynei.</title>
        <authorList>
            <person name="Arlian L.G."/>
            <person name="Morgan M.S."/>
            <person name="Rider S.D."/>
        </authorList>
    </citation>
    <scope>NUCLEOTIDE SEQUENCE [LARGE SCALE GENOMIC DNA]</scope>
    <source>
        <strain evidence="2">Arlian Lab</strain>
        <tissue evidence="2">Whole body</tissue>
    </source>
</reference>
<feature type="region of interest" description="Disordered" evidence="1">
    <location>
        <begin position="316"/>
        <end position="359"/>
    </location>
</feature>
<evidence type="ECO:0000313" key="2">
    <source>
        <dbReference type="EMBL" id="OTF81894.1"/>
    </source>
</evidence>
<feature type="non-terminal residue" evidence="2">
    <location>
        <position position="359"/>
    </location>
</feature>
<feature type="compositionally biased region" description="Low complexity" evidence="1">
    <location>
        <begin position="147"/>
        <end position="173"/>
    </location>
</feature>
<feature type="compositionally biased region" description="Low complexity" evidence="1">
    <location>
        <begin position="197"/>
        <end position="230"/>
    </location>
</feature>
<feature type="region of interest" description="Disordered" evidence="1">
    <location>
        <begin position="60"/>
        <end position="80"/>
    </location>
</feature>
<feature type="region of interest" description="Disordered" evidence="1">
    <location>
        <begin position="138"/>
        <end position="175"/>
    </location>
</feature>
<feature type="region of interest" description="Disordered" evidence="1">
    <location>
        <begin position="1"/>
        <end position="46"/>
    </location>
</feature>
<feature type="compositionally biased region" description="Basic and acidic residues" evidence="1">
    <location>
        <begin position="319"/>
        <end position="336"/>
    </location>
</feature>
<dbReference type="EMBL" id="MUJZ01011242">
    <property type="protein sequence ID" value="OTF81894.1"/>
    <property type="molecule type" value="Genomic_DNA"/>
</dbReference>
<dbReference type="AlphaFoldDB" id="A0A1Y3BPD7"/>